<feature type="domain" description="PHD-type" evidence="7">
    <location>
        <begin position="613"/>
        <end position="669"/>
    </location>
</feature>
<evidence type="ECO:0000256" key="4">
    <source>
        <dbReference type="PROSITE-ProRule" id="PRU00146"/>
    </source>
</evidence>
<feature type="chain" id="PRO_5032652309" description="PHD-type domain-containing protein" evidence="6">
    <location>
        <begin position="27"/>
        <end position="859"/>
    </location>
</feature>
<keyword evidence="5" id="KW-0812">Transmembrane</keyword>
<keyword evidence="1" id="KW-0479">Metal-binding</keyword>
<keyword evidence="9" id="KW-1185">Reference proteome</keyword>
<dbReference type="Gene3D" id="3.30.40.10">
    <property type="entry name" value="Zinc/RING finger domain, C3HC4 (zinc finger)"/>
    <property type="match status" value="1"/>
</dbReference>
<dbReference type="SUPFAM" id="SSF57903">
    <property type="entry name" value="FYVE/PHD zinc finger"/>
    <property type="match status" value="1"/>
</dbReference>
<dbReference type="InterPro" id="IPR036691">
    <property type="entry name" value="Endo/exonu/phosph_ase_sf"/>
</dbReference>
<dbReference type="Gene3D" id="3.60.10.10">
    <property type="entry name" value="Endonuclease/exonuclease/phosphatase"/>
    <property type="match status" value="1"/>
</dbReference>
<protein>
    <recommendedName>
        <fullName evidence="7">PHD-type domain-containing protein</fullName>
    </recommendedName>
</protein>
<keyword evidence="2 4" id="KW-0863">Zinc-finger</keyword>
<sequence>MDRALKLINVLYLLLAVNIKPKLTFANTTLTVINSNVSTESTTNQETTIEFTTMSSIVTPNTGISPETTFMKSKHNRSNSIMFECSLELVDVGVVQKIKALVAENKELIFIHFHLLNQTPILLGPNDSIYDILTVVRTAGGFGNELLEMHPQFEQLSIGTLMFGVEHLNIALRIMSRGCSRQEELQSALLSIVTTELNMVQMGNDNEFTRLCQMHAENVNGIAAFYYNCCRVEGNGEFVCNRLEINQWMTILLFSMNICYGIAFLCSPLLIPTSWYDTNAHEITLRIEDTFEIRLSNGNLLTKIKNAQTRQQIINSLNNKYKFPLKAKEIKLKMLEMNTVSTDYVPAGIFHYLYRTFIKCQVKDHEYVKDCCHADVCTCTKHKREKKYESFSQAVIDFSISNMEKQVKETFSGKNELQHSAFQFKILNKSSNDSHIKILFDVSRKKLLLKSKQPCLFFDENCKPYLNEKAFFTMCYMKVIRAPGSLWTNYKSAAINFLVIVFFLFSVVTIVLAFGKTQGIPGTYQAIATLGGGLIPLVLRRHFFKSDDVFDFETNHFLVDDELQQLFETYHETWEIVDIPVDTDHEDGETTFVIEIREARDNSQSEDAKRPTIFPCGSCGKAERKNQKGILCDGCTQWFHVKCIELPLDEYTELSKSTDDWYCRTCTLPEFTNSFFHMIKEEESNAPSTNYLPSISDVNNNPGIETDESEYDIFKDLVKLGRDAPTNIICAYLNINSYSYKFESIIDLLNRNIVDILFLSEKKLDDSFPDAMFTVENFLFYRSDRNKYGGGVLAYMRSDLAGDRNKQAEFQDIESIALEVTTEDNKWLFIGAYKQPSMPDSKFRTDFNLTTDKVIKNIN</sequence>
<evidence type="ECO:0000256" key="5">
    <source>
        <dbReference type="SAM" id="Phobius"/>
    </source>
</evidence>
<reference evidence="8" key="1">
    <citation type="submission" date="2018-11" db="EMBL/GenBank/DDBJ databases">
        <authorList>
            <person name="Alioto T."/>
            <person name="Alioto T."/>
        </authorList>
    </citation>
    <scope>NUCLEOTIDE SEQUENCE</scope>
</reference>
<dbReference type="EMBL" id="UYJE01010360">
    <property type="protein sequence ID" value="VDI82458.1"/>
    <property type="molecule type" value="Genomic_DNA"/>
</dbReference>
<dbReference type="OrthoDB" id="6132032at2759"/>
<gene>
    <name evidence="8" type="ORF">MGAL_10B078101</name>
</gene>
<feature type="transmembrane region" description="Helical" evidence="5">
    <location>
        <begin position="248"/>
        <end position="271"/>
    </location>
</feature>
<evidence type="ECO:0000256" key="6">
    <source>
        <dbReference type="SAM" id="SignalP"/>
    </source>
</evidence>
<dbReference type="InterPro" id="IPR019787">
    <property type="entry name" value="Znf_PHD-finger"/>
</dbReference>
<dbReference type="PROSITE" id="PS01359">
    <property type="entry name" value="ZF_PHD_1"/>
    <property type="match status" value="1"/>
</dbReference>
<dbReference type="InterPro" id="IPR013083">
    <property type="entry name" value="Znf_RING/FYVE/PHD"/>
</dbReference>
<keyword evidence="3" id="KW-0862">Zinc</keyword>
<proteinExistence type="predicted"/>
<dbReference type="Proteomes" id="UP000596742">
    <property type="component" value="Unassembled WGS sequence"/>
</dbReference>
<keyword evidence="5" id="KW-0472">Membrane</keyword>
<dbReference type="PROSITE" id="PS50016">
    <property type="entry name" value="ZF_PHD_2"/>
    <property type="match status" value="1"/>
</dbReference>
<evidence type="ECO:0000256" key="2">
    <source>
        <dbReference type="ARBA" id="ARBA00022771"/>
    </source>
</evidence>
<evidence type="ECO:0000313" key="8">
    <source>
        <dbReference type="EMBL" id="VDI82458.1"/>
    </source>
</evidence>
<accession>A0A8B6HPK5</accession>
<dbReference type="InterPro" id="IPR011011">
    <property type="entry name" value="Znf_FYVE_PHD"/>
</dbReference>
<dbReference type="InterPro" id="IPR001965">
    <property type="entry name" value="Znf_PHD"/>
</dbReference>
<comment type="caution">
    <text evidence="8">The sequence shown here is derived from an EMBL/GenBank/DDBJ whole genome shotgun (WGS) entry which is preliminary data.</text>
</comment>
<evidence type="ECO:0000313" key="9">
    <source>
        <dbReference type="Proteomes" id="UP000596742"/>
    </source>
</evidence>
<organism evidence="8 9">
    <name type="scientific">Mytilus galloprovincialis</name>
    <name type="common">Mediterranean mussel</name>
    <dbReference type="NCBI Taxonomy" id="29158"/>
    <lineage>
        <taxon>Eukaryota</taxon>
        <taxon>Metazoa</taxon>
        <taxon>Spiralia</taxon>
        <taxon>Lophotrochozoa</taxon>
        <taxon>Mollusca</taxon>
        <taxon>Bivalvia</taxon>
        <taxon>Autobranchia</taxon>
        <taxon>Pteriomorphia</taxon>
        <taxon>Mytilida</taxon>
        <taxon>Mytiloidea</taxon>
        <taxon>Mytilidae</taxon>
        <taxon>Mytilinae</taxon>
        <taxon>Mytilus</taxon>
    </lineage>
</organism>
<evidence type="ECO:0000256" key="1">
    <source>
        <dbReference type="ARBA" id="ARBA00022723"/>
    </source>
</evidence>
<feature type="signal peptide" evidence="6">
    <location>
        <begin position="1"/>
        <end position="26"/>
    </location>
</feature>
<dbReference type="AlphaFoldDB" id="A0A8B6HPK5"/>
<evidence type="ECO:0000259" key="7">
    <source>
        <dbReference type="PROSITE" id="PS50016"/>
    </source>
</evidence>
<keyword evidence="6" id="KW-0732">Signal</keyword>
<dbReference type="InterPro" id="IPR019786">
    <property type="entry name" value="Zinc_finger_PHD-type_CS"/>
</dbReference>
<feature type="transmembrane region" description="Helical" evidence="5">
    <location>
        <begin position="493"/>
        <end position="514"/>
    </location>
</feature>
<name>A0A8B6HPK5_MYTGA</name>
<keyword evidence="5" id="KW-1133">Transmembrane helix</keyword>
<dbReference type="SMART" id="SM00249">
    <property type="entry name" value="PHD"/>
    <property type="match status" value="1"/>
</dbReference>
<evidence type="ECO:0000256" key="3">
    <source>
        <dbReference type="ARBA" id="ARBA00022833"/>
    </source>
</evidence>
<dbReference type="Pfam" id="PF00628">
    <property type="entry name" value="PHD"/>
    <property type="match status" value="1"/>
</dbReference>
<dbReference type="GO" id="GO:0008270">
    <property type="term" value="F:zinc ion binding"/>
    <property type="evidence" value="ECO:0007669"/>
    <property type="project" value="UniProtKB-KW"/>
</dbReference>
<dbReference type="SUPFAM" id="SSF56219">
    <property type="entry name" value="DNase I-like"/>
    <property type="match status" value="1"/>
</dbReference>